<proteinExistence type="predicted"/>
<dbReference type="Proteomes" id="UP000663828">
    <property type="component" value="Unassembled WGS sequence"/>
</dbReference>
<evidence type="ECO:0000256" key="1">
    <source>
        <dbReference type="SAM" id="MobiDB-lite"/>
    </source>
</evidence>
<evidence type="ECO:0000313" key="4">
    <source>
        <dbReference type="Proteomes" id="UP000663828"/>
    </source>
</evidence>
<protein>
    <recommendedName>
        <fullName evidence="2">Helix-turn-helix domain-containing protein</fullName>
    </recommendedName>
</protein>
<accession>A0A814RA83</accession>
<name>A0A814RA83_ADIRI</name>
<dbReference type="Pfam" id="PF26215">
    <property type="entry name" value="HTH_animal"/>
    <property type="match status" value="1"/>
</dbReference>
<dbReference type="EMBL" id="CAJNOR010001369">
    <property type="protein sequence ID" value="CAF1130434.1"/>
    <property type="molecule type" value="Genomic_DNA"/>
</dbReference>
<feature type="region of interest" description="Disordered" evidence="1">
    <location>
        <begin position="459"/>
        <end position="481"/>
    </location>
</feature>
<dbReference type="AlphaFoldDB" id="A0A814RA83"/>
<dbReference type="PANTHER" id="PTHR21301:SF10">
    <property type="entry name" value="REVERSE TRANSCRIPTASE DOMAIN-CONTAINING PROTEIN"/>
    <property type="match status" value="1"/>
</dbReference>
<dbReference type="InterPro" id="IPR058912">
    <property type="entry name" value="HTH_animal"/>
</dbReference>
<evidence type="ECO:0000313" key="3">
    <source>
        <dbReference type="EMBL" id="CAF1130434.1"/>
    </source>
</evidence>
<organism evidence="3 4">
    <name type="scientific">Adineta ricciae</name>
    <name type="common">Rotifer</name>
    <dbReference type="NCBI Taxonomy" id="249248"/>
    <lineage>
        <taxon>Eukaryota</taxon>
        <taxon>Metazoa</taxon>
        <taxon>Spiralia</taxon>
        <taxon>Gnathifera</taxon>
        <taxon>Rotifera</taxon>
        <taxon>Eurotatoria</taxon>
        <taxon>Bdelloidea</taxon>
        <taxon>Adinetida</taxon>
        <taxon>Adinetidae</taxon>
        <taxon>Adineta</taxon>
    </lineage>
</organism>
<gene>
    <name evidence="3" type="ORF">XAT740_LOCUS19872</name>
</gene>
<evidence type="ECO:0000259" key="2">
    <source>
        <dbReference type="Pfam" id="PF26215"/>
    </source>
</evidence>
<reference evidence="3" key="1">
    <citation type="submission" date="2021-02" db="EMBL/GenBank/DDBJ databases">
        <authorList>
            <person name="Nowell W R."/>
        </authorList>
    </citation>
    <scope>NUCLEOTIDE SEQUENCE</scope>
</reference>
<feature type="region of interest" description="Disordered" evidence="1">
    <location>
        <begin position="55"/>
        <end position="94"/>
    </location>
</feature>
<dbReference type="PANTHER" id="PTHR21301">
    <property type="entry name" value="REVERSE TRANSCRIPTASE"/>
    <property type="match status" value="1"/>
</dbReference>
<feature type="compositionally biased region" description="Polar residues" evidence="1">
    <location>
        <begin position="67"/>
        <end position="90"/>
    </location>
</feature>
<comment type="caution">
    <text evidence="3">The sequence shown here is derived from an EMBL/GenBank/DDBJ whole genome shotgun (WGS) entry which is preliminary data.</text>
</comment>
<sequence length="1184" mass="141402">MEQERNRFTDIYHQYDDDIDDQLDTNIDFDNIYLDFNQDDNGIFPYWILIPEDIDDDNNEEHEPHESQQQARKQSAETNTNSLIRNNPLSTDDKSNIIQMRSVPTIVAAAAEKRLAESTKLAKKTKMAIATDTVNYAEEHMSAYHPPLHVPEYLSDMNPAFDTLLNSILDKINHNNKNNNVEQVHNKNALMKDELKLMALLFHHYKETDLQVRLWGTYLLSGIGRLTHATVTSTTSALQLWPKEVRMRMIEEKETSMNDPSQIDHQSCLKYARKIVRNYREQANIYETQWNNKRSYFRSVWTCDIDDMLSEFVQHYGITLLQVTIDAKIIRTKHQFIDHLIRLDFEKQNPTTEQFELFRRLTQMKTSKDSSRLHLAVLKQRLFYHRFPSSYSSAFSIPYSMNLDSIDDRYVRQQLTRQCEQILQRAQSEMVLINMKILEMKLTHDQKIYDQHIYGLKENSQQQQQQQQQQQGLGQGQGQHNPNKLTPTMIIILKHRFKQLDDYFTQLYKLQVNFFVKAPTVKIIHTNSCSPSILGHLFQYDFSSEQIAFLNRGPSYVAPCQMHIDVFQSSSSSSSSSSSFLEDLLKEQFAPLEDQLSHIFHHYAIDFHPQEHFKRLLRNEFQDIFSAEVPSSLKQRAIDEQQLIRSIQLQLQRQHLILRRTADNMNTFYLGDYDDFQHRSNDFVESSGWFDFLGTIDNEIYPEQQQYLLKSLLSSMNVELENLTKDRLLTFADEDKLKVNFDRHYQLPYLYFLPRVNSHDNNLESVQPRFSLSMNFPLQPIAIYLDQMLRPAFEKCTQSTTCMNGGEFVEQLQSYTQQEYAFTKCTSFVVFEIHHLSTRVSHADILHALNHFLTYHYYHRVEKQQQPRLTTVATTSNYLIMQLTQFYLENNLFTYENKLYRLTKGVTMTCMLARLLLDIYLFYWQKPISKLAYDGEHFFRRYRHQFFFTWDAPKDRVRQLIMQLNEQYPDIQLTVSIGKHVQFHNIDIENNHGQLEIRVYHPRTQQYFLLPYPTKQNDSPRLFYRQWFRFALIQAAHYCTNVDDFHHERRRLISTFLVNGYSLDFVERQQRKFFQSFNSNTTIDNILQINTSTYRTFRYQLRTCLNAYRQNYENEQRIVQQQQQLIHCYYLFDWGLRYQFNRRFWKLWLEIIDPELKSREKTLKIKLNTKHCYRSNDLFNLKYD</sequence>
<feature type="compositionally biased region" description="Low complexity" evidence="1">
    <location>
        <begin position="461"/>
        <end position="472"/>
    </location>
</feature>
<keyword evidence="4" id="KW-1185">Reference proteome</keyword>
<feature type="domain" description="Helix-turn-helix" evidence="2">
    <location>
        <begin position="1020"/>
        <end position="1070"/>
    </location>
</feature>